<feature type="domain" description="Zn(2)-C6 fungal-type" evidence="3">
    <location>
        <begin position="8"/>
        <end position="36"/>
    </location>
</feature>
<dbReference type="InterPro" id="IPR001138">
    <property type="entry name" value="Zn2Cys6_DnaBD"/>
</dbReference>
<dbReference type="SUPFAM" id="SSF57701">
    <property type="entry name" value="Zn2/Cys6 DNA-binding domain"/>
    <property type="match status" value="1"/>
</dbReference>
<dbReference type="EMBL" id="JAGMWT010000018">
    <property type="protein sequence ID" value="KAH7113819.1"/>
    <property type="molecule type" value="Genomic_DNA"/>
</dbReference>
<accession>A0A9P9D7I3</accession>
<dbReference type="Proteomes" id="UP000700596">
    <property type="component" value="Unassembled WGS sequence"/>
</dbReference>
<dbReference type="PANTHER" id="PTHR38111">
    <property type="entry name" value="ZN(2)-C6 FUNGAL-TYPE DOMAIN-CONTAINING PROTEIN-RELATED"/>
    <property type="match status" value="1"/>
</dbReference>
<name>A0A9P9D7I3_9PLEO</name>
<evidence type="ECO:0000313" key="5">
    <source>
        <dbReference type="Proteomes" id="UP000700596"/>
    </source>
</evidence>
<dbReference type="OrthoDB" id="4491390at2759"/>
<comment type="caution">
    <text evidence="4">The sequence shown here is derived from an EMBL/GenBank/DDBJ whole genome shotgun (WGS) entry which is preliminary data.</text>
</comment>
<keyword evidence="2" id="KW-1133">Transmembrane helix</keyword>
<keyword evidence="2" id="KW-0812">Transmembrane</keyword>
<dbReference type="InterPro" id="IPR053178">
    <property type="entry name" value="Osmoadaptation_assoc"/>
</dbReference>
<proteinExistence type="predicted"/>
<dbReference type="PANTHER" id="PTHR38111:SF9">
    <property type="entry name" value="ZN(2)-C6 FUNGAL-TYPE DOMAIN-CONTAINING PROTEIN"/>
    <property type="match status" value="1"/>
</dbReference>
<sequence>MRTRNPTVCDTCRARKLGCDGKLPVCSQCLHRGFKCPGYQVDLVFRPPVLHGSTPTEKVYRRSVSRRPKRIHPVRPTERSLKAENLPLVAPGRSMTWPLRDVVSLIAQNLAPADKAFLESASASQMCSSWVGVLPDLLGRGGRDYDVLSSSIRALGESIIAHSCKSQAPIHSALEAQSSALRAMQRALRQPNVLIWGEAVAGTMCMLLSEVVSRRLFIGVRSILILNAFFNQTSTFLSAEEWIREPFSVVPATPFQILMSEASEIPSVLEVIKGLDHSDLTSAYPAAKDSCFRLTRIVNRLTQWYTTMQKDGQDPLWWRETRADSDSRVWFPHMTFAISLNCFWAFWLICVTQIRQLRKDYPSLKEENVQIRGHSPESEQLVQEIVQTAMRILQSIEFFAQDEMKLLGIAEASFPFRVATKALRAIGITKTHSSLKAAFKMIERASSNRYHQILLLWVS</sequence>
<evidence type="ECO:0000313" key="4">
    <source>
        <dbReference type="EMBL" id="KAH7113819.1"/>
    </source>
</evidence>
<dbReference type="Pfam" id="PF00172">
    <property type="entry name" value="Zn_clus"/>
    <property type="match status" value="1"/>
</dbReference>
<dbReference type="Gene3D" id="4.10.240.10">
    <property type="entry name" value="Zn(2)-C6 fungal-type DNA-binding domain"/>
    <property type="match status" value="1"/>
</dbReference>
<evidence type="ECO:0000259" key="3">
    <source>
        <dbReference type="PROSITE" id="PS50048"/>
    </source>
</evidence>
<keyword evidence="1" id="KW-0539">Nucleus</keyword>
<organism evidence="4 5">
    <name type="scientific">Dendryphion nanum</name>
    <dbReference type="NCBI Taxonomy" id="256645"/>
    <lineage>
        <taxon>Eukaryota</taxon>
        <taxon>Fungi</taxon>
        <taxon>Dikarya</taxon>
        <taxon>Ascomycota</taxon>
        <taxon>Pezizomycotina</taxon>
        <taxon>Dothideomycetes</taxon>
        <taxon>Pleosporomycetidae</taxon>
        <taxon>Pleosporales</taxon>
        <taxon>Torulaceae</taxon>
        <taxon>Dendryphion</taxon>
    </lineage>
</organism>
<evidence type="ECO:0000256" key="1">
    <source>
        <dbReference type="ARBA" id="ARBA00023242"/>
    </source>
</evidence>
<dbReference type="PROSITE" id="PS00463">
    <property type="entry name" value="ZN2_CY6_FUNGAL_1"/>
    <property type="match status" value="1"/>
</dbReference>
<keyword evidence="2" id="KW-0472">Membrane</keyword>
<keyword evidence="5" id="KW-1185">Reference proteome</keyword>
<dbReference type="GO" id="GO:0000981">
    <property type="term" value="F:DNA-binding transcription factor activity, RNA polymerase II-specific"/>
    <property type="evidence" value="ECO:0007669"/>
    <property type="project" value="InterPro"/>
</dbReference>
<dbReference type="AlphaFoldDB" id="A0A9P9D7I3"/>
<dbReference type="GO" id="GO:0008270">
    <property type="term" value="F:zinc ion binding"/>
    <property type="evidence" value="ECO:0007669"/>
    <property type="project" value="InterPro"/>
</dbReference>
<gene>
    <name evidence="4" type="ORF">B0J11DRAFT_595274</name>
</gene>
<evidence type="ECO:0000256" key="2">
    <source>
        <dbReference type="SAM" id="Phobius"/>
    </source>
</evidence>
<feature type="transmembrane region" description="Helical" evidence="2">
    <location>
        <begin position="330"/>
        <end position="351"/>
    </location>
</feature>
<reference evidence="4" key="1">
    <citation type="journal article" date="2021" name="Nat. Commun.">
        <title>Genetic determinants of endophytism in the Arabidopsis root mycobiome.</title>
        <authorList>
            <person name="Mesny F."/>
            <person name="Miyauchi S."/>
            <person name="Thiergart T."/>
            <person name="Pickel B."/>
            <person name="Atanasova L."/>
            <person name="Karlsson M."/>
            <person name="Huettel B."/>
            <person name="Barry K.W."/>
            <person name="Haridas S."/>
            <person name="Chen C."/>
            <person name="Bauer D."/>
            <person name="Andreopoulos W."/>
            <person name="Pangilinan J."/>
            <person name="LaButti K."/>
            <person name="Riley R."/>
            <person name="Lipzen A."/>
            <person name="Clum A."/>
            <person name="Drula E."/>
            <person name="Henrissat B."/>
            <person name="Kohler A."/>
            <person name="Grigoriev I.V."/>
            <person name="Martin F.M."/>
            <person name="Hacquard S."/>
        </authorList>
    </citation>
    <scope>NUCLEOTIDE SEQUENCE</scope>
    <source>
        <strain evidence="4">MPI-CAGE-CH-0243</strain>
    </source>
</reference>
<protein>
    <recommendedName>
        <fullName evidence="3">Zn(2)-C6 fungal-type domain-containing protein</fullName>
    </recommendedName>
</protein>
<dbReference type="CDD" id="cd00067">
    <property type="entry name" value="GAL4"/>
    <property type="match status" value="1"/>
</dbReference>
<dbReference type="PROSITE" id="PS50048">
    <property type="entry name" value="ZN2_CY6_FUNGAL_2"/>
    <property type="match status" value="1"/>
</dbReference>
<dbReference type="SMART" id="SM00066">
    <property type="entry name" value="GAL4"/>
    <property type="match status" value="1"/>
</dbReference>
<dbReference type="InterPro" id="IPR036864">
    <property type="entry name" value="Zn2-C6_fun-type_DNA-bd_sf"/>
</dbReference>